<feature type="domain" description="Ketoreductase" evidence="2">
    <location>
        <begin position="7"/>
        <end position="176"/>
    </location>
</feature>
<sequence length="197" mass="20646">MRFEGRGAVITGGGRGIGAVVARELAEHGAKVVVSARSMSEIEAVAQELTAGGHIAYAIKCDVADEDSVAMMAREAAELLETVDVLVNNAGIARSSPVKRLSLEEWNQIMAVNATGTFLCSKAFLPGMLQRQWGRVVNVASVAGLRGSSYIAAYTASKHAQIGFTRALAAEVADQGITVNAICPGYVDTPMTEYSVA</sequence>
<dbReference type="PANTHER" id="PTHR42879">
    <property type="entry name" value="3-OXOACYL-(ACYL-CARRIER-PROTEIN) REDUCTASE"/>
    <property type="match status" value="1"/>
</dbReference>
<dbReference type="Pfam" id="PF00106">
    <property type="entry name" value="adh_short"/>
    <property type="match status" value="1"/>
</dbReference>
<dbReference type="PIRSF" id="PIRSF000126">
    <property type="entry name" value="11-beta-HSD1"/>
    <property type="match status" value="1"/>
</dbReference>
<dbReference type="PRINTS" id="PR00081">
    <property type="entry name" value="GDHRDH"/>
</dbReference>
<evidence type="ECO:0000313" key="3">
    <source>
        <dbReference type="EMBL" id="SVA44291.1"/>
    </source>
</evidence>
<dbReference type="InterPro" id="IPR057326">
    <property type="entry name" value="KR_dom"/>
</dbReference>
<reference evidence="3" key="1">
    <citation type="submission" date="2018-05" db="EMBL/GenBank/DDBJ databases">
        <authorList>
            <person name="Lanie J.A."/>
            <person name="Ng W.-L."/>
            <person name="Kazmierczak K.M."/>
            <person name="Andrzejewski T.M."/>
            <person name="Davidsen T.M."/>
            <person name="Wayne K.J."/>
            <person name="Tettelin H."/>
            <person name="Glass J.I."/>
            <person name="Rusch D."/>
            <person name="Podicherti R."/>
            <person name="Tsui H.-C.T."/>
            <person name="Winkler M.E."/>
        </authorList>
    </citation>
    <scope>NUCLEOTIDE SEQUENCE</scope>
</reference>
<dbReference type="FunFam" id="3.40.50.720:FF:000084">
    <property type="entry name" value="Short-chain dehydrogenase reductase"/>
    <property type="match status" value="1"/>
</dbReference>
<feature type="non-terminal residue" evidence="3">
    <location>
        <position position="197"/>
    </location>
</feature>
<dbReference type="InterPro" id="IPR050259">
    <property type="entry name" value="SDR"/>
</dbReference>
<comment type="similarity">
    <text evidence="1">Belongs to the short-chain dehydrogenases/reductases (SDR) family.</text>
</comment>
<organism evidence="3">
    <name type="scientific">marine metagenome</name>
    <dbReference type="NCBI Taxonomy" id="408172"/>
    <lineage>
        <taxon>unclassified sequences</taxon>
        <taxon>metagenomes</taxon>
        <taxon>ecological metagenomes</taxon>
    </lineage>
</organism>
<name>A0A381VW31_9ZZZZ</name>
<evidence type="ECO:0000256" key="1">
    <source>
        <dbReference type="ARBA" id="ARBA00006484"/>
    </source>
</evidence>
<dbReference type="Gene3D" id="3.40.50.720">
    <property type="entry name" value="NAD(P)-binding Rossmann-like Domain"/>
    <property type="match status" value="1"/>
</dbReference>
<dbReference type="PRINTS" id="PR00080">
    <property type="entry name" value="SDRFAMILY"/>
</dbReference>
<gene>
    <name evidence="3" type="ORF">METZ01_LOCUS97145</name>
</gene>
<evidence type="ECO:0000259" key="2">
    <source>
        <dbReference type="SMART" id="SM00822"/>
    </source>
</evidence>
<dbReference type="SUPFAM" id="SSF51735">
    <property type="entry name" value="NAD(P)-binding Rossmann-fold domains"/>
    <property type="match status" value="1"/>
</dbReference>
<accession>A0A381VW31</accession>
<dbReference type="SMART" id="SM00822">
    <property type="entry name" value="PKS_KR"/>
    <property type="match status" value="1"/>
</dbReference>
<dbReference type="PANTHER" id="PTHR42879:SF2">
    <property type="entry name" value="3-OXOACYL-[ACYL-CARRIER-PROTEIN] REDUCTASE FABG"/>
    <property type="match status" value="1"/>
</dbReference>
<dbReference type="InterPro" id="IPR002347">
    <property type="entry name" value="SDR_fam"/>
</dbReference>
<protein>
    <recommendedName>
        <fullName evidence="2">Ketoreductase domain-containing protein</fullName>
    </recommendedName>
</protein>
<dbReference type="InterPro" id="IPR036291">
    <property type="entry name" value="NAD(P)-bd_dom_sf"/>
</dbReference>
<dbReference type="EMBL" id="UINC01009908">
    <property type="protein sequence ID" value="SVA44291.1"/>
    <property type="molecule type" value="Genomic_DNA"/>
</dbReference>
<proteinExistence type="inferred from homology"/>
<dbReference type="CDD" id="cd05233">
    <property type="entry name" value="SDR_c"/>
    <property type="match status" value="1"/>
</dbReference>
<dbReference type="AlphaFoldDB" id="A0A381VW31"/>